<dbReference type="EMBL" id="BMTD01000011">
    <property type="protein sequence ID" value="GGV05371.1"/>
    <property type="molecule type" value="Genomic_DNA"/>
</dbReference>
<organism evidence="2 3">
    <name type="scientific">Streptomyces filipinensis</name>
    <dbReference type="NCBI Taxonomy" id="66887"/>
    <lineage>
        <taxon>Bacteria</taxon>
        <taxon>Bacillati</taxon>
        <taxon>Actinomycetota</taxon>
        <taxon>Actinomycetes</taxon>
        <taxon>Kitasatosporales</taxon>
        <taxon>Streptomycetaceae</taxon>
        <taxon>Streptomyces</taxon>
    </lineage>
</organism>
<feature type="compositionally biased region" description="Basic and acidic residues" evidence="1">
    <location>
        <begin position="10"/>
        <end position="20"/>
    </location>
</feature>
<evidence type="ECO:0000313" key="3">
    <source>
        <dbReference type="Proteomes" id="UP000618795"/>
    </source>
</evidence>
<dbReference type="Proteomes" id="UP000618795">
    <property type="component" value="Unassembled WGS sequence"/>
</dbReference>
<accession>A0A918IDM2</accession>
<keyword evidence="3" id="KW-1185">Reference proteome</keyword>
<reference evidence="2" key="1">
    <citation type="journal article" date="2014" name="Int. J. Syst. Evol. Microbiol.">
        <title>Complete genome sequence of Corynebacterium casei LMG S-19264T (=DSM 44701T), isolated from a smear-ripened cheese.</title>
        <authorList>
            <consortium name="US DOE Joint Genome Institute (JGI-PGF)"/>
            <person name="Walter F."/>
            <person name="Albersmeier A."/>
            <person name="Kalinowski J."/>
            <person name="Ruckert C."/>
        </authorList>
    </citation>
    <scope>NUCLEOTIDE SEQUENCE</scope>
    <source>
        <strain evidence="2">JCM 4369</strain>
    </source>
</reference>
<feature type="region of interest" description="Disordered" evidence="1">
    <location>
        <begin position="346"/>
        <end position="370"/>
    </location>
</feature>
<evidence type="ECO:0000313" key="2">
    <source>
        <dbReference type="EMBL" id="GGV05371.1"/>
    </source>
</evidence>
<protein>
    <submittedName>
        <fullName evidence="2">Uncharacterized protein</fullName>
    </submittedName>
</protein>
<name>A0A918IDM2_9ACTN</name>
<dbReference type="RefSeq" id="WP_191875606.1">
    <property type="nucleotide sequence ID" value="NZ_BMTD01000011.1"/>
</dbReference>
<evidence type="ECO:0000256" key="1">
    <source>
        <dbReference type="SAM" id="MobiDB-lite"/>
    </source>
</evidence>
<reference evidence="2" key="2">
    <citation type="submission" date="2020-09" db="EMBL/GenBank/DDBJ databases">
        <authorList>
            <person name="Sun Q."/>
            <person name="Ohkuma M."/>
        </authorList>
    </citation>
    <scope>NUCLEOTIDE SEQUENCE</scope>
    <source>
        <strain evidence="2">JCM 4369</strain>
    </source>
</reference>
<comment type="caution">
    <text evidence="2">The sequence shown here is derived from an EMBL/GenBank/DDBJ whole genome shotgun (WGS) entry which is preliminary data.</text>
</comment>
<proteinExistence type="predicted"/>
<feature type="compositionally biased region" description="Low complexity" evidence="1">
    <location>
        <begin position="353"/>
        <end position="370"/>
    </location>
</feature>
<sequence length="370" mass="39947">MSDGTTAETATERALDRQREAGAALSEEEVEHAADMLLAGAEKAGSLEKYLLDYISELDVSPPHPGMKSAFWSHGIPHPSLPPDKVLSNQYIAEIWSEDENAVESGSARYLEGTPGGQLLDKLHLWRPEVREILQLDEASGNALARKAWAALSEKYAQSVDGEVIAFTATMAPWSVAYETEMPQLRRGTGPENIHFAYDLPEDVLKGLPPETHQLLSDEAIRSHLHFFAPDPDNPPTQKYWTAGYLDLDNLRSLPTVEAQRAAVLEVCARVAQLDGRDSAAEQFTEEVLSLRAQQEATAPAMEEQQPAAVGTEQTPPTKALVSGFHGVDWMPGVAVQARQVVVPAGHSGPVEPAQASPAPAKAPSTGIGE</sequence>
<dbReference type="AlphaFoldDB" id="A0A918IDM2"/>
<gene>
    <name evidence="2" type="ORF">GCM10010260_48170</name>
</gene>
<feature type="region of interest" description="Disordered" evidence="1">
    <location>
        <begin position="295"/>
        <end position="317"/>
    </location>
</feature>
<feature type="region of interest" description="Disordered" evidence="1">
    <location>
        <begin position="1"/>
        <end position="28"/>
    </location>
</feature>